<dbReference type="InterPro" id="IPR050615">
    <property type="entry name" value="ATP-dep_DNA_Helicase"/>
</dbReference>
<dbReference type="GO" id="GO:0005524">
    <property type="term" value="F:ATP binding"/>
    <property type="evidence" value="ECO:0007669"/>
    <property type="project" value="UniProtKB-KW"/>
</dbReference>
<dbReference type="SMART" id="SM00490">
    <property type="entry name" value="HELICc"/>
    <property type="match status" value="1"/>
</dbReference>
<name>A0AAJ4SHW2_MAMSC</name>
<organism evidence="7 8">
    <name type="scientific">Mammaliicoccus sciuri</name>
    <name type="common">Staphylococcus sciuri</name>
    <dbReference type="NCBI Taxonomy" id="1296"/>
    <lineage>
        <taxon>Bacteria</taxon>
        <taxon>Bacillati</taxon>
        <taxon>Bacillota</taxon>
        <taxon>Bacilli</taxon>
        <taxon>Bacillales</taxon>
        <taxon>Staphylococcaceae</taxon>
        <taxon>Mammaliicoccus</taxon>
    </lineage>
</organism>
<dbReference type="Gene3D" id="3.40.50.300">
    <property type="entry name" value="P-loop containing nucleotide triphosphate hydrolases"/>
    <property type="match status" value="2"/>
</dbReference>
<dbReference type="AlphaFoldDB" id="A0AAJ4SHW2"/>
<accession>A0AAJ4SHW2</accession>
<evidence type="ECO:0000259" key="5">
    <source>
        <dbReference type="PROSITE" id="PS51192"/>
    </source>
</evidence>
<reference evidence="7 8" key="1">
    <citation type="submission" date="2018-10" db="EMBL/GenBank/DDBJ databases">
        <title>A collection Staphylococci species genome sequencing.</title>
        <authorList>
            <person name="Cole K."/>
        </authorList>
    </citation>
    <scope>NUCLEOTIDE SEQUENCE [LARGE SCALE GENOMIC DNA]</scope>
    <source>
        <strain evidence="8">NCTC 12218</strain>
    </source>
</reference>
<dbReference type="Pfam" id="PF00271">
    <property type="entry name" value="Helicase_C"/>
    <property type="match status" value="1"/>
</dbReference>
<dbReference type="SUPFAM" id="SSF52540">
    <property type="entry name" value="P-loop containing nucleoside triphosphate hydrolases"/>
    <property type="match status" value="1"/>
</dbReference>
<dbReference type="PANTHER" id="PTHR11274">
    <property type="entry name" value="RAD25/XP-B DNA REPAIR HELICASE"/>
    <property type="match status" value="1"/>
</dbReference>
<dbReference type="PROSITE" id="PS51192">
    <property type="entry name" value="HELICASE_ATP_BIND_1"/>
    <property type="match status" value="1"/>
</dbReference>
<protein>
    <submittedName>
        <fullName evidence="7">DEAD/DEAH box helicase</fullName>
    </submittedName>
</protein>
<dbReference type="InterPro" id="IPR001650">
    <property type="entry name" value="Helicase_C-like"/>
</dbReference>
<dbReference type="InterPro" id="IPR027417">
    <property type="entry name" value="P-loop_NTPase"/>
</dbReference>
<evidence type="ECO:0000259" key="6">
    <source>
        <dbReference type="PROSITE" id="PS51194"/>
    </source>
</evidence>
<dbReference type="Pfam" id="PF04851">
    <property type="entry name" value="ResIII"/>
    <property type="match status" value="1"/>
</dbReference>
<keyword evidence="4" id="KW-0067">ATP-binding</keyword>
<dbReference type="EMBL" id="RXWV01000037">
    <property type="protein sequence ID" value="RTX72838.1"/>
    <property type="molecule type" value="Genomic_DNA"/>
</dbReference>
<evidence type="ECO:0000313" key="7">
    <source>
        <dbReference type="EMBL" id="RTX72838.1"/>
    </source>
</evidence>
<dbReference type="GO" id="GO:0003677">
    <property type="term" value="F:DNA binding"/>
    <property type="evidence" value="ECO:0007669"/>
    <property type="project" value="InterPro"/>
</dbReference>
<dbReference type="Proteomes" id="UP000274792">
    <property type="component" value="Unassembled WGS sequence"/>
</dbReference>
<sequence length="701" mass="82183">MTLVILPLKEEKFNMLNNLDFKLQYRSSDSNIYEDFYYPCLKNSVSYDRASGYFTSESFKLLARGLEVFLENGGKIRIVANPKLSEDDIEAIEKGHIAKEEIIEENLLKEIKLGYKTIEDDTLNVISWLIFKEQLEFKIAFTKGNAIYHEKFGVFTDETGYSIAFSGSANETYFGLRENFEKIDVYSDIRDIHRIENSKSDFDNLWHNRTRELEVMDMPDSINRELISYRKDIEKYNLYTSKSEKQKTDKVEERDYQKIAINNWINNQNIGILEMATGTGKTITSLLAAKRFKKNQQRALIIIIVPFQHLIEQWSKDVESILDIDVLKCMNSKQTWFNKAKKIVQEYNLGLIDEQVFLTTYKTASSVGFKNIFNRMIGPSLLICDECHSLTYNGYRDFPFDKFNGRLGLSATPDRWWDEEGTFFIKNSVGDVVYQYDLDQAIENDKLTPYEYYPHIVNFSEKEMSEYNKISMQIFNLLKKDSDEEKEKLERLYSKRANLIYKAENKIPQFIQDIKEEDLPNLKHTLVYCAPGEIDIIVKKLYELGLKVSKFNSEIKNKEREKLLKMFDEGQIQVLVAIRCLDEGVDIPATRSAYFLASTSNPKEFIQRRGRILRKHTGKRYAKLHDYIVLPLGLPFDDFNKIASKELPRFTEFSNSALNYSKTKLYMGNILNDYNLSHLMYKKPWEVYKEMKEMFENGNIK</sequence>
<dbReference type="PROSITE" id="PS51194">
    <property type="entry name" value="HELICASE_CTER"/>
    <property type="match status" value="1"/>
</dbReference>
<dbReference type="SMART" id="SM00487">
    <property type="entry name" value="DEXDc"/>
    <property type="match status" value="1"/>
</dbReference>
<feature type="domain" description="Helicase ATP-binding" evidence="5">
    <location>
        <begin position="262"/>
        <end position="431"/>
    </location>
</feature>
<evidence type="ECO:0000256" key="3">
    <source>
        <dbReference type="ARBA" id="ARBA00022806"/>
    </source>
</evidence>
<dbReference type="PANTHER" id="PTHR11274:SF0">
    <property type="entry name" value="GENERAL TRANSCRIPTION AND DNA REPAIR FACTOR IIH HELICASE SUBUNIT XPB"/>
    <property type="match status" value="1"/>
</dbReference>
<evidence type="ECO:0000313" key="8">
    <source>
        <dbReference type="Proteomes" id="UP000274792"/>
    </source>
</evidence>
<evidence type="ECO:0000256" key="4">
    <source>
        <dbReference type="ARBA" id="ARBA00022840"/>
    </source>
</evidence>
<dbReference type="InterPro" id="IPR006935">
    <property type="entry name" value="Helicase/UvrB_N"/>
</dbReference>
<gene>
    <name evidence="7" type="ORF">CD117_07830</name>
</gene>
<keyword evidence="3 7" id="KW-0347">Helicase</keyword>
<evidence type="ECO:0000256" key="1">
    <source>
        <dbReference type="ARBA" id="ARBA00022741"/>
    </source>
</evidence>
<dbReference type="Gene3D" id="3.30.870.10">
    <property type="entry name" value="Endonuclease Chain A"/>
    <property type="match status" value="1"/>
</dbReference>
<dbReference type="GO" id="GO:0004386">
    <property type="term" value="F:helicase activity"/>
    <property type="evidence" value="ECO:0007669"/>
    <property type="project" value="UniProtKB-KW"/>
</dbReference>
<dbReference type="CDD" id="cd09179">
    <property type="entry name" value="PLDc_N_DEXD_a"/>
    <property type="match status" value="1"/>
</dbReference>
<keyword evidence="1" id="KW-0547">Nucleotide-binding</keyword>
<comment type="caution">
    <text evidence="7">The sequence shown here is derived from an EMBL/GenBank/DDBJ whole genome shotgun (WGS) entry which is preliminary data.</text>
</comment>
<evidence type="ECO:0000256" key="2">
    <source>
        <dbReference type="ARBA" id="ARBA00022801"/>
    </source>
</evidence>
<keyword evidence="2" id="KW-0378">Hydrolase</keyword>
<dbReference type="InterPro" id="IPR014001">
    <property type="entry name" value="Helicase_ATP-bd"/>
</dbReference>
<dbReference type="GO" id="GO:0016787">
    <property type="term" value="F:hydrolase activity"/>
    <property type="evidence" value="ECO:0007669"/>
    <property type="project" value="UniProtKB-KW"/>
</dbReference>
<feature type="domain" description="Helicase C-terminal" evidence="6">
    <location>
        <begin position="506"/>
        <end position="671"/>
    </location>
</feature>
<proteinExistence type="predicted"/>